<dbReference type="CDD" id="cd15800">
    <property type="entry name" value="PMEI-like_2"/>
    <property type="match status" value="1"/>
</dbReference>
<dbReference type="NCBIfam" id="NF009205">
    <property type="entry name" value="PRK12553.1"/>
    <property type="match status" value="1"/>
</dbReference>
<evidence type="ECO:0000256" key="8">
    <source>
        <dbReference type="RuleBase" id="RU000549"/>
    </source>
</evidence>
<dbReference type="GO" id="GO:0051117">
    <property type="term" value="F:ATPase binding"/>
    <property type="evidence" value="ECO:0007669"/>
    <property type="project" value="TreeGrafter"/>
</dbReference>
<dbReference type="GO" id="GO:0004176">
    <property type="term" value="F:ATP-dependent peptidase activity"/>
    <property type="evidence" value="ECO:0007669"/>
    <property type="project" value="InterPro"/>
</dbReference>
<dbReference type="Gene3D" id="3.90.226.10">
    <property type="entry name" value="2-enoyl-CoA Hydratase, Chain A, domain 1"/>
    <property type="match status" value="1"/>
</dbReference>
<reference evidence="12" key="1">
    <citation type="submission" date="2022-05" db="EMBL/GenBank/DDBJ databases">
        <title>The Musa troglodytarum L. genome provides insights into the mechanism of non-climacteric behaviour and enrichment of carotenoids.</title>
        <authorList>
            <person name="Wang J."/>
        </authorList>
    </citation>
    <scope>NUCLEOTIDE SEQUENCE</scope>
    <source>
        <tissue evidence="12">Leaf</tissue>
    </source>
</reference>
<evidence type="ECO:0000256" key="10">
    <source>
        <dbReference type="SAM" id="MobiDB-lite"/>
    </source>
</evidence>
<dbReference type="GO" id="GO:0009536">
    <property type="term" value="C:plastid"/>
    <property type="evidence" value="ECO:0007669"/>
    <property type="project" value="UniProtKB-ARBA"/>
</dbReference>
<feature type="domain" description="Pectinesterase inhibitor" evidence="11">
    <location>
        <begin position="92"/>
        <end position="238"/>
    </location>
</feature>
<evidence type="ECO:0000259" key="11">
    <source>
        <dbReference type="SMART" id="SM00856"/>
    </source>
</evidence>
<protein>
    <recommendedName>
        <fullName evidence="9">ATP-dependent Clp protease proteolytic subunit</fullName>
        <ecNumber evidence="8">3.4.21.92</ecNumber>
    </recommendedName>
</protein>
<dbReference type="PRINTS" id="PR00127">
    <property type="entry name" value="CLPPROTEASEP"/>
</dbReference>
<keyword evidence="5 8" id="KW-0720">Serine protease</keyword>
<evidence type="ECO:0000256" key="2">
    <source>
        <dbReference type="ARBA" id="ARBA00011607"/>
    </source>
</evidence>
<dbReference type="GO" id="GO:0006515">
    <property type="term" value="P:protein quality control for misfolded or incompletely synthesized proteins"/>
    <property type="evidence" value="ECO:0007669"/>
    <property type="project" value="TreeGrafter"/>
</dbReference>
<sequence length="567" mass="61425">MIDMLVQTRNIAFNDITCWMLDYDRLNIESVAVTNLRPAKFFACYLLGSHAYVLGAGLPIPQPATMRPSHLLLILLSLSSSLLPFASAGPTNNFGEVTSICSRTDYPFLCIYASTAYGQSYPAIDVASLLAMHIKMTTDHTQTAKAIASMYAINPTTTPQVKQALEVCLKQYDDAFDDLATGSTAVAGHDAGTANSMLSAVISYYSTCDDAFAEIFAANPLAKQDDFLMKMIRFVSVKQPTASGLPCELDKRRERSESGKGEDPAEAMALAAATTTTTAPSSAAASPLQSLARGTLRLSFGSPLLHPQSSSASPKKGRRLVCSWSSPKAVYSANSWVPERSQRKGIWSIRDDLVMPSSPYFPIEAQGGQGPPPMVQERFQSVISQLFQHRIIRFGGPVDDDMANIIVAQLLYLDAVDPTKDIVMYVNSPGGSVTAGMAVFDTMRHIRPDVSTVCVGLAASMGAFILSSGTKGKRYSLPNSRIMIHQPLGGAQGGQTDIDIQANEMLHHKANLNGYLAYHTGQSFERINQDTDRDYFMSAKEAKEYGLIDGVIMNPLKALQPLQATQE</sequence>
<dbReference type="InterPro" id="IPR029045">
    <property type="entry name" value="ClpP/crotonase-like_dom_sf"/>
</dbReference>
<comment type="similarity">
    <text evidence="1 9">Belongs to the peptidase S14 family.</text>
</comment>
<evidence type="ECO:0000256" key="6">
    <source>
        <dbReference type="PROSITE-ProRule" id="PRU10085"/>
    </source>
</evidence>
<evidence type="ECO:0000256" key="9">
    <source>
        <dbReference type="RuleBase" id="RU003567"/>
    </source>
</evidence>
<dbReference type="InterPro" id="IPR035513">
    <property type="entry name" value="Invertase/methylesterase_inhib"/>
</dbReference>
<dbReference type="HAMAP" id="MF_00444">
    <property type="entry name" value="ClpP"/>
    <property type="match status" value="1"/>
</dbReference>
<feature type="region of interest" description="Disordered" evidence="10">
    <location>
        <begin position="243"/>
        <end position="286"/>
    </location>
</feature>
<keyword evidence="13" id="KW-1185">Reference proteome</keyword>
<dbReference type="EMBL" id="CP097510">
    <property type="protein sequence ID" value="URE27080.1"/>
    <property type="molecule type" value="Genomic_DNA"/>
</dbReference>
<dbReference type="OrthoDB" id="2017408at2759"/>
<dbReference type="PANTHER" id="PTHR10381">
    <property type="entry name" value="ATP-DEPENDENT CLP PROTEASE PROTEOLYTIC SUBUNIT"/>
    <property type="match status" value="1"/>
</dbReference>
<accession>A0A9E7KTX7</accession>
<organism evidence="12 13">
    <name type="scientific">Musa troglodytarum</name>
    <name type="common">fe'i banana</name>
    <dbReference type="NCBI Taxonomy" id="320322"/>
    <lineage>
        <taxon>Eukaryota</taxon>
        <taxon>Viridiplantae</taxon>
        <taxon>Streptophyta</taxon>
        <taxon>Embryophyta</taxon>
        <taxon>Tracheophyta</taxon>
        <taxon>Spermatophyta</taxon>
        <taxon>Magnoliopsida</taxon>
        <taxon>Liliopsida</taxon>
        <taxon>Zingiberales</taxon>
        <taxon>Musaceae</taxon>
        <taxon>Musa</taxon>
    </lineage>
</organism>
<proteinExistence type="inferred from homology"/>
<dbReference type="InterPro" id="IPR023562">
    <property type="entry name" value="ClpP/TepA"/>
</dbReference>
<dbReference type="PROSITE" id="PS00382">
    <property type="entry name" value="CLP_PROTEASE_HIS"/>
    <property type="match status" value="1"/>
</dbReference>
<keyword evidence="3 8" id="KW-0645">Protease</keyword>
<evidence type="ECO:0000256" key="3">
    <source>
        <dbReference type="ARBA" id="ARBA00022670"/>
    </source>
</evidence>
<dbReference type="SMART" id="SM00856">
    <property type="entry name" value="PMEI"/>
    <property type="match status" value="1"/>
</dbReference>
<evidence type="ECO:0000313" key="12">
    <source>
        <dbReference type="EMBL" id="URE27080.1"/>
    </source>
</evidence>
<dbReference type="CDD" id="cd07017">
    <property type="entry name" value="S14_ClpP_2"/>
    <property type="match status" value="1"/>
</dbReference>
<evidence type="ECO:0000256" key="1">
    <source>
        <dbReference type="ARBA" id="ARBA00007039"/>
    </source>
</evidence>
<dbReference type="Pfam" id="PF00574">
    <property type="entry name" value="CLP_protease"/>
    <property type="match status" value="1"/>
</dbReference>
<name>A0A9E7KTX7_9LILI</name>
<dbReference type="GO" id="GO:0004252">
    <property type="term" value="F:serine-type endopeptidase activity"/>
    <property type="evidence" value="ECO:0007669"/>
    <property type="project" value="UniProtKB-EC"/>
</dbReference>
<evidence type="ECO:0000256" key="7">
    <source>
        <dbReference type="PROSITE-ProRule" id="PRU10086"/>
    </source>
</evidence>
<dbReference type="AlphaFoldDB" id="A0A9E7KTX7"/>
<dbReference type="NCBIfam" id="NF001368">
    <property type="entry name" value="PRK00277.1"/>
    <property type="match status" value="1"/>
</dbReference>
<dbReference type="InterPro" id="IPR001907">
    <property type="entry name" value="ClpP"/>
</dbReference>
<evidence type="ECO:0000256" key="5">
    <source>
        <dbReference type="ARBA" id="ARBA00022825"/>
    </source>
</evidence>
<dbReference type="InterPro" id="IPR006501">
    <property type="entry name" value="Pectinesterase_inhib_dom"/>
</dbReference>
<gene>
    <name evidence="12" type="ORF">MUK42_16650</name>
</gene>
<feature type="active site" evidence="6">
    <location>
        <position position="460"/>
    </location>
</feature>
<dbReference type="GO" id="GO:0009368">
    <property type="term" value="C:endopeptidase Clp complex"/>
    <property type="evidence" value="ECO:0007669"/>
    <property type="project" value="TreeGrafter"/>
</dbReference>
<evidence type="ECO:0000256" key="4">
    <source>
        <dbReference type="ARBA" id="ARBA00022801"/>
    </source>
</evidence>
<dbReference type="InterPro" id="IPR018215">
    <property type="entry name" value="ClpP_Ser_AS"/>
</dbReference>
<dbReference type="Proteomes" id="UP001055439">
    <property type="component" value="Chromosome 8"/>
</dbReference>
<evidence type="ECO:0000313" key="13">
    <source>
        <dbReference type="Proteomes" id="UP001055439"/>
    </source>
</evidence>
<dbReference type="NCBIfam" id="TIGR01614">
    <property type="entry name" value="PME_inhib"/>
    <property type="match status" value="1"/>
</dbReference>
<comment type="subunit">
    <text evidence="2">Component of the chloroplastic Clp protease core complex.</text>
</comment>
<dbReference type="Gene3D" id="1.20.140.40">
    <property type="entry name" value="Invertase/pectin methylesterase inhibitor family protein"/>
    <property type="match status" value="1"/>
</dbReference>
<dbReference type="GO" id="GO:0004857">
    <property type="term" value="F:enzyme inhibitor activity"/>
    <property type="evidence" value="ECO:0007669"/>
    <property type="project" value="InterPro"/>
</dbReference>
<dbReference type="FunFam" id="3.90.226.10:FF:000014">
    <property type="entry name" value="ATP-dependent Clp protease proteolytic subunit"/>
    <property type="match status" value="1"/>
</dbReference>
<feature type="compositionally biased region" description="Low complexity" evidence="10">
    <location>
        <begin position="266"/>
        <end position="286"/>
    </location>
</feature>
<dbReference type="PANTHER" id="PTHR10381:SF12">
    <property type="entry name" value="ATP-DEPENDENT CLP PROTEASE PROTEOLYTIC SUBUNIT 5, CHLOROPLASTIC"/>
    <property type="match status" value="1"/>
</dbReference>
<dbReference type="SUPFAM" id="SSF101148">
    <property type="entry name" value="Plant invertase/pectin methylesterase inhibitor"/>
    <property type="match status" value="1"/>
</dbReference>
<dbReference type="Pfam" id="PF04043">
    <property type="entry name" value="PMEI"/>
    <property type="match status" value="1"/>
</dbReference>
<dbReference type="SUPFAM" id="SSF52096">
    <property type="entry name" value="ClpP/crotonase"/>
    <property type="match status" value="1"/>
</dbReference>
<dbReference type="PROSITE" id="PS00381">
    <property type="entry name" value="CLP_PROTEASE_SER"/>
    <property type="match status" value="1"/>
</dbReference>
<dbReference type="EC" id="3.4.21.92" evidence="8"/>
<dbReference type="InterPro" id="IPR033135">
    <property type="entry name" value="ClpP_His_AS"/>
</dbReference>
<keyword evidence="4 8" id="KW-0378">Hydrolase</keyword>
<feature type="active site" evidence="7">
    <location>
        <position position="485"/>
    </location>
</feature>
<feature type="compositionally biased region" description="Basic and acidic residues" evidence="10">
    <location>
        <begin position="248"/>
        <end position="263"/>
    </location>
</feature>